<accession>A0AB34GYL7</accession>
<name>A0AB34GYL7_ESCRO</name>
<evidence type="ECO:0000313" key="1">
    <source>
        <dbReference type="EMBL" id="KAJ8781371.1"/>
    </source>
</evidence>
<gene>
    <name evidence="3" type="ORF">J1605_007764</name>
    <name evidence="2" type="ORF">J1605_007811</name>
    <name evidence="1" type="ORF">J1605_011355</name>
</gene>
<evidence type="ECO:0000313" key="3">
    <source>
        <dbReference type="EMBL" id="KAJ8785208.1"/>
    </source>
</evidence>
<dbReference type="EMBL" id="JAIQCJ010002032">
    <property type="protein sequence ID" value="KAJ8784784.1"/>
    <property type="molecule type" value="Genomic_DNA"/>
</dbReference>
<organism evidence="3 4">
    <name type="scientific">Eschrichtius robustus</name>
    <name type="common">California gray whale</name>
    <name type="synonym">Eschrichtius gibbosus</name>
    <dbReference type="NCBI Taxonomy" id="9764"/>
    <lineage>
        <taxon>Eukaryota</taxon>
        <taxon>Metazoa</taxon>
        <taxon>Chordata</taxon>
        <taxon>Craniata</taxon>
        <taxon>Vertebrata</taxon>
        <taxon>Euteleostomi</taxon>
        <taxon>Mammalia</taxon>
        <taxon>Eutheria</taxon>
        <taxon>Laurasiatheria</taxon>
        <taxon>Artiodactyla</taxon>
        <taxon>Whippomorpha</taxon>
        <taxon>Cetacea</taxon>
        <taxon>Mysticeti</taxon>
        <taxon>Eschrichtiidae</taxon>
        <taxon>Eschrichtius</taxon>
    </lineage>
</organism>
<proteinExistence type="predicted"/>
<dbReference type="Proteomes" id="UP001159641">
    <property type="component" value="Unassembled WGS sequence"/>
</dbReference>
<sequence length="209" mass="21801">MRSGILLRPVCSRFSCDAAKFREAPPRDSPKVGNAFNSSLHSQWSLSNVTKGAVDVNDQRLLQKQPTVPSFSGARLLSSLSALPTAPLSIPTLPTLSLLLCSLPAQPAGLCVTGAGPKCSSRQDPPRAPKAPPPLAARGWALLVWGPECSHSQRHHPTVSESLPFSEALYCHLSERGESRPGVRGAMNGRRLMGAAAAAAAAAAAGLVG</sequence>
<keyword evidence="4" id="KW-1185">Reference proteome</keyword>
<evidence type="ECO:0000313" key="4">
    <source>
        <dbReference type="Proteomes" id="UP001159641"/>
    </source>
</evidence>
<dbReference type="EMBL" id="JAIQCJ010002147">
    <property type="protein sequence ID" value="KAJ8781371.1"/>
    <property type="molecule type" value="Genomic_DNA"/>
</dbReference>
<comment type="caution">
    <text evidence="3">The sequence shown here is derived from an EMBL/GenBank/DDBJ whole genome shotgun (WGS) entry which is preliminary data.</text>
</comment>
<evidence type="ECO:0000313" key="2">
    <source>
        <dbReference type="EMBL" id="KAJ8784784.1"/>
    </source>
</evidence>
<dbReference type="AlphaFoldDB" id="A0AB34GYL7"/>
<reference evidence="3 4" key="1">
    <citation type="submission" date="2022-11" db="EMBL/GenBank/DDBJ databases">
        <title>Whole genome sequence of Eschrichtius robustus ER-17-0199.</title>
        <authorList>
            <person name="Bruniche-Olsen A."/>
            <person name="Black A.N."/>
            <person name="Fields C.J."/>
            <person name="Walden K."/>
            <person name="Dewoody J.A."/>
        </authorList>
    </citation>
    <scope>NUCLEOTIDE SEQUENCE [LARGE SCALE GENOMIC DNA]</scope>
    <source>
        <strain evidence="3">ER-17-0199</strain>
        <tissue evidence="3">Blubber</tissue>
    </source>
</reference>
<dbReference type="EMBL" id="JAIQCJ010002027">
    <property type="protein sequence ID" value="KAJ8785208.1"/>
    <property type="molecule type" value="Genomic_DNA"/>
</dbReference>
<protein>
    <submittedName>
        <fullName evidence="3">Uncharacterized protein</fullName>
    </submittedName>
</protein>